<organism evidence="1 2">
    <name type="scientific">Lepraria finkii</name>
    <dbReference type="NCBI Taxonomy" id="1340010"/>
    <lineage>
        <taxon>Eukaryota</taxon>
        <taxon>Fungi</taxon>
        <taxon>Dikarya</taxon>
        <taxon>Ascomycota</taxon>
        <taxon>Pezizomycotina</taxon>
        <taxon>Lecanoromycetes</taxon>
        <taxon>OSLEUM clade</taxon>
        <taxon>Lecanoromycetidae</taxon>
        <taxon>Lecanorales</taxon>
        <taxon>Lecanorineae</taxon>
        <taxon>Stereocaulaceae</taxon>
        <taxon>Lepraria</taxon>
    </lineage>
</organism>
<proteinExistence type="predicted"/>
<evidence type="ECO:0000313" key="1">
    <source>
        <dbReference type="EMBL" id="KAL2052047.1"/>
    </source>
</evidence>
<protein>
    <submittedName>
        <fullName evidence="1">Uncharacterized protein</fullName>
    </submittedName>
</protein>
<gene>
    <name evidence="1" type="ORF">ABVK25_007739</name>
</gene>
<name>A0ABR4B2B5_9LECA</name>
<accession>A0ABR4B2B5</accession>
<comment type="caution">
    <text evidence="1">The sequence shown here is derived from an EMBL/GenBank/DDBJ whole genome shotgun (WGS) entry which is preliminary data.</text>
</comment>
<sequence>MFGDVKNMFAVQLLPKHEGALEPRHQLSYDALQVAGSCGEDKNGRATCQILEVKSDSE</sequence>
<dbReference type="EMBL" id="JBHFEH010000030">
    <property type="protein sequence ID" value="KAL2052047.1"/>
    <property type="molecule type" value="Genomic_DNA"/>
</dbReference>
<keyword evidence="2" id="KW-1185">Reference proteome</keyword>
<dbReference type="Proteomes" id="UP001590951">
    <property type="component" value="Unassembled WGS sequence"/>
</dbReference>
<reference evidence="1 2" key="1">
    <citation type="submission" date="2024-09" db="EMBL/GenBank/DDBJ databases">
        <title>Rethinking Asexuality: The Enigmatic Case of Functional Sexual Genes in Lepraria (Stereocaulaceae).</title>
        <authorList>
            <person name="Doellman M."/>
            <person name="Sun Y."/>
            <person name="Barcenas-Pena A."/>
            <person name="Lumbsch H.T."/>
            <person name="Grewe F."/>
        </authorList>
    </citation>
    <scope>NUCLEOTIDE SEQUENCE [LARGE SCALE GENOMIC DNA]</scope>
    <source>
        <strain evidence="1 2">Grewe 0041</strain>
    </source>
</reference>
<evidence type="ECO:0000313" key="2">
    <source>
        <dbReference type="Proteomes" id="UP001590951"/>
    </source>
</evidence>